<dbReference type="PANTHER" id="PTHR43162">
    <property type="match status" value="1"/>
</dbReference>
<keyword evidence="2" id="KW-1185">Reference proteome</keyword>
<dbReference type="RefSeq" id="WP_031455721.1">
    <property type="nucleotide sequence ID" value="NZ_CAIJDO010000124.1"/>
</dbReference>
<dbReference type="Gene3D" id="3.90.25.10">
    <property type="entry name" value="UDP-galactose 4-epimerase, domain 1"/>
    <property type="match status" value="1"/>
</dbReference>
<dbReference type="PANTHER" id="PTHR43162:SF1">
    <property type="entry name" value="PRESTALK A DIFFERENTIATION PROTEIN A"/>
    <property type="match status" value="1"/>
</dbReference>
<dbReference type="Proteomes" id="UP000556700">
    <property type="component" value="Unassembled WGS sequence"/>
</dbReference>
<protein>
    <submittedName>
        <fullName evidence="1">NmrA family transcriptional regulator</fullName>
    </submittedName>
</protein>
<dbReference type="AlphaFoldDB" id="A0A6V6YXF4"/>
<name>A0A6V6YXF4_9FLAO</name>
<evidence type="ECO:0000313" key="1">
    <source>
        <dbReference type="EMBL" id="CAD0004163.1"/>
    </source>
</evidence>
<accession>A0A6V6YXF4</accession>
<reference evidence="1 2" key="1">
    <citation type="submission" date="2020-06" db="EMBL/GenBank/DDBJ databases">
        <authorList>
            <person name="Criscuolo A."/>
        </authorList>
    </citation>
    <scope>NUCLEOTIDE SEQUENCE [LARGE SCALE GENOMIC DNA]</scope>
    <source>
        <strain evidence="2">CIP 110025</strain>
    </source>
</reference>
<evidence type="ECO:0000313" key="2">
    <source>
        <dbReference type="Proteomes" id="UP000556700"/>
    </source>
</evidence>
<sequence>MENQKILVLGGNGKTGRRVTQLLKKVSDTEVYIGSRSGIPPFHWENPESWSEVIEGIDTVYITFQPDLAIPSAPETIQKFTTLATQNGVQKIVLLSGRGEKEAQVCEEIVKSTAKNWTIVRASWFNQNFSESIFLDPILAGHVAIARAETPEPFTDADDIAAVVTEALLNEKHNGKTYELTGPRLLSFEQAVAEIAQITGREIQFQSLSVDEYIGMLREYQVPEEELWLVNYLFTEVLDGRNSSITNDIEKVLGRKAKDFTDYVKETAQTGIWETPKLIATQ</sequence>
<dbReference type="SUPFAM" id="SSF51735">
    <property type="entry name" value="NAD(P)-binding Rossmann-fold domains"/>
    <property type="match status" value="1"/>
</dbReference>
<dbReference type="InterPro" id="IPR036291">
    <property type="entry name" value="NAD(P)-bd_dom_sf"/>
</dbReference>
<comment type="caution">
    <text evidence="1">The sequence shown here is derived from an EMBL/GenBank/DDBJ whole genome shotgun (WGS) entry which is preliminary data.</text>
</comment>
<proteinExistence type="predicted"/>
<organism evidence="1 2">
    <name type="scientific">Flavobacterium chungangense</name>
    <dbReference type="NCBI Taxonomy" id="554283"/>
    <lineage>
        <taxon>Bacteria</taxon>
        <taxon>Pseudomonadati</taxon>
        <taxon>Bacteroidota</taxon>
        <taxon>Flavobacteriia</taxon>
        <taxon>Flavobacteriales</taxon>
        <taxon>Flavobacteriaceae</taxon>
        <taxon>Flavobacterium</taxon>
    </lineage>
</organism>
<gene>
    <name evidence="1" type="ORF">FLACHUCJ7_01773</name>
</gene>
<dbReference type="InterPro" id="IPR051604">
    <property type="entry name" value="Ergot_Alk_Oxidoreductase"/>
</dbReference>
<dbReference type="EMBL" id="CAIJDO010000124">
    <property type="protein sequence ID" value="CAD0004163.1"/>
    <property type="molecule type" value="Genomic_DNA"/>
</dbReference>
<dbReference type="Gene3D" id="3.40.50.720">
    <property type="entry name" value="NAD(P)-binding Rossmann-like Domain"/>
    <property type="match status" value="1"/>
</dbReference>